<evidence type="ECO:0000256" key="12">
    <source>
        <dbReference type="ARBA" id="ARBA00045490"/>
    </source>
</evidence>
<dbReference type="EMBL" id="JAXCGZ010000625">
    <property type="protein sequence ID" value="KAK7085727.1"/>
    <property type="molecule type" value="Genomic_DNA"/>
</dbReference>
<dbReference type="PROSITE" id="PS51481">
    <property type="entry name" value="DHAK"/>
    <property type="match status" value="1"/>
</dbReference>
<keyword evidence="9" id="KW-0067">ATP-binding</keyword>
<evidence type="ECO:0000256" key="4">
    <source>
        <dbReference type="ARBA" id="ARBA00012578"/>
    </source>
</evidence>
<evidence type="ECO:0000256" key="11">
    <source>
        <dbReference type="ARBA" id="ARBA00032426"/>
    </source>
</evidence>
<keyword evidence="20" id="KW-1185">Reference proteome</keyword>
<dbReference type="SUPFAM" id="SSF82549">
    <property type="entry name" value="DAK1/DegV-like"/>
    <property type="match status" value="1"/>
</dbReference>
<organism evidence="19 20">
    <name type="scientific">Halocaridina rubra</name>
    <name type="common">Hawaiian red shrimp</name>
    <dbReference type="NCBI Taxonomy" id="373956"/>
    <lineage>
        <taxon>Eukaryota</taxon>
        <taxon>Metazoa</taxon>
        <taxon>Ecdysozoa</taxon>
        <taxon>Arthropoda</taxon>
        <taxon>Crustacea</taxon>
        <taxon>Multicrustacea</taxon>
        <taxon>Malacostraca</taxon>
        <taxon>Eumalacostraca</taxon>
        <taxon>Eucarida</taxon>
        <taxon>Decapoda</taxon>
        <taxon>Pleocyemata</taxon>
        <taxon>Caridea</taxon>
        <taxon>Atyoidea</taxon>
        <taxon>Atyidae</taxon>
        <taxon>Halocaridina</taxon>
    </lineage>
</organism>
<evidence type="ECO:0000256" key="8">
    <source>
        <dbReference type="ARBA" id="ARBA00022777"/>
    </source>
</evidence>
<dbReference type="Gene3D" id="3.40.50.10440">
    <property type="entry name" value="Dihydroxyacetone kinase, domain 1"/>
    <property type="match status" value="1"/>
</dbReference>
<dbReference type="FunFam" id="1.25.40.340:FF:000002">
    <property type="entry name" value="Dihydroxyacetone kinase, L subunit"/>
    <property type="match status" value="1"/>
</dbReference>
<dbReference type="SUPFAM" id="SSF101473">
    <property type="entry name" value="DhaL-like"/>
    <property type="match status" value="1"/>
</dbReference>
<proteinExistence type="inferred from homology"/>
<keyword evidence="8" id="KW-0418">Kinase</keyword>
<evidence type="ECO:0000313" key="20">
    <source>
        <dbReference type="Proteomes" id="UP001381693"/>
    </source>
</evidence>
<dbReference type="PROSITE" id="PS51480">
    <property type="entry name" value="DHAL"/>
    <property type="match status" value="1"/>
</dbReference>
<dbReference type="PANTHER" id="PTHR28629">
    <property type="entry name" value="TRIOKINASE/FMN CYCLASE"/>
    <property type="match status" value="1"/>
</dbReference>
<dbReference type="Gene3D" id="3.30.1180.20">
    <property type="entry name" value="Dihydroxyacetone kinase, domain 2"/>
    <property type="match status" value="1"/>
</dbReference>
<dbReference type="EC" id="2.7.1.28" evidence="3"/>
<dbReference type="EC" id="2.7.1.29" evidence="2"/>
<protein>
    <recommendedName>
        <fullName evidence="5">Triokinase/FMN cyclase</fullName>
        <ecNumber evidence="3">2.7.1.28</ecNumber>
        <ecNumber evidence="2">2.7.1.29</ecNumber>
        <ecNumber evidence="4">4.6.1.15</ecNumber>
    </recommendedName>
    <alternativeName>
        <fullName evidence="11">Bifunctional ATP-dependent dihydroxyacetone kinase/FAD-AMP lyase (cyclizing)</fullName>
    </alternativeName>
</protein>
<evidence type="ECO:0000259" key="17">
    <source>
        <dbReference type="PROSITE" id="PS51480"/>
    </source>
</evidence>
<evidence type="ECO:0000256" key="6">
    <source>
        <dbReference type="ARBA" id="ARBA00022679"/>
    </source>
</evidence>
<dbReference type="GO" id="GO:0005524">
    <property type="term" value="F:ATP binding"/>
    <property type="evidence" value="ECO:0007669"/>
    <property type="project" value="UniProtKB-KW"/>
</dbReference>
<feature type="domain" description="DhaK" evidence="18">
    <location>
        <begin position="1"/>
        <end position="208"/>
    </location>
</feature>
<evidence type="ECO:0000259" key="18">
    <source>
        <dbReference type="PROSITE" id="PS51481"/>
    </source>
</evidence>
<dbReference type="Gene3D" id="1.25.40.340">
    <property type="match status" value="1"/>
</dbReference>
<dbReference type="GO" id="GO:0034012">
    <property type="term" value="F:FAD-AMP lyase (cyclizing) activity"/>
    <property type="evidence" value="ECO:0007669"/>
    <property type="project" value="UniProtKB-EC"/>
</dbReference>
<evidence type="ECO:0000256" key="13">
    <source>
        <dbReference type="ARBA" id="ARBA00046681"/>
    </source>
</evidence>
<dbReference type="Pfam" id="PF02733">
    <property type="entry name" value="Dak1"/>
    <property type="match status" value="1"/>
</dbReference>
<keyword evidence="7" id="KW-0547">Nucleotide-binding</keyword>
<comment type="caution">
    <text evidence="19">The sequence shown here is derived from an EMBL/GenBank/DDBJ whole genome shotgun (WGS) entry which is preliminary data.</text>
</comment>
<dbReference type="InterPro" id="IPR050861">
    <property type="entry name" value="Dihydroxyacetone_Kinase"/>
</dbReference>
<evidence type="ECO:0000256" key="7">
    <source>
        <dbReference type="ARBA" id="ARBA00022741"/>
    </source>
</evidence>
<dbReference type="GO" id="GO:0005829">
    <property type="term" value="C:cytosol"/>
    <property type="evidence" value="ECO:0007669"/>
    <property type="project" value="TreeGrafter"/>
</dbReference>
<dbReference type="InterPro" id="IPR004006">
    <property type="entry name" value="DhaK_dom"/>
</dbReference>
<evidence type="ECO:0000256" key="14">
    <source>
        <dbReference type="ARBA" id="ARBA00047974"/>
    </source>
</evidence>
<dbReference type="InterPro" id="IPR004007">
    <property type="entry name" value="DhaL_dom"/>
</dbReference>
<evidence type="ECO:0000256" key="2">
    <source>
        <dbReference type="ARBA" id="ARBA00012107"/>
    </source>
</evidence>
<dbReference type="GO" id="GO:0050354">
    <property type="term" value="F:triokinase activity"/>
    <property type="evidence" value="ECO:0007669"/>
    <property type="project" value="UniProtKB-EC"/>
</dbReference>
<comment type="function">
    <text evidence="12">Catalyzes both the phosphorylation of dihydroxyacetone and of glyceraldehyde, and the splitting of ribonucleoside diphosphate-X compounds among which FAD is the best substrate. Represses IFIH1-mediated cellular antiviral response.</text>
</comment>
<feature type="domain" description="DhaL" evidence="17">
    <location>
        <begin position="248"/>
        <end position="447"/>
    </location>
</feature>
<name>A0AAN8XLG8_HALRR</name>
<evidence type="ECO:0000256" key="5">
    <source>
        <dbReference type="ARBA" id="ARBA00018932"/>
    </source>
</evidence>
<dbReference type="InterPro" id="IPR036117">
    <property type="entry name" value="DhaL_dom_sf"/>
</dbReference>
<comment type="similarity">
    <text evidence="1">Belongs to the dihydroxyacetone kinase (DAK) family.</text>
</comment>
<evidence type="ECO:0000256" key="3">
    <source>
        <dbReference type="ARBA" id="ARBA00012110"/>
    </source>
</evidence>
<feature type="non-terminal residue" evidence="19">
    <location>
        <position position="1"/>
    </location>
</feature>
<gene>
    <name evidence="19" type="ORF">SK128_028272</name>
</gene>
<dbReference type="PANTHER" id="PTHR28629:SF4">
    <property type="entry name" value="TRIOKINASE_FMN CYCLASE"/>
    <property type="match status" value="1"/>
</dbReference>
<dbReference type="Proteomes" id="UP001381693">
    <property type="component" value="Unassembled WGS sequence"/>
</dbReference>
<dbReference type="Pfam" id="PF02734">
    <property type="entry name" value="Dak2"/>
    <property type="match status" value="1"/>
</dbReference>
<comment type="catalytic activity">
    <reaction evidence="14">
        <text>D-glyceraldehyde + ATP = D-glyceraldehyde 3-phosphate + ADP + H(+)</text>
        <dbReference type="Rhea" id="RHEA:13941"/>
        <dbReference type="ChEBI" id="CHEBI:15378"/>
        <dbReference type="ChEBI" id="CHEBI:17378"/>
        <dbReference type="ChEBI" id="CHEBI:30616"/>
        <dbReference type="ChEBI" id="CHEBI:59776"/>
        <dbReference type="ChEBI" id="CHEBI:456216"/>
        <dbReference type="EC" id="2.7.1.28"/>
    </reaction>
</comment>
<accession>A0AAN8XLG8</accession>
<dbReference type="GO" id="GO:0019563">
    <property type="term" value="P:glycerol catabolic process"/>
    <property type="evidence" value="ECO:0007669"/>
    <property type="project" value="TreeGrafter"/>
</dbReference>
<dbReference type="GO" id="GO:0004371">
    <property type="term" value="F:glycerone kinase activity"/>
    <property type="evidence" value="ECO:0007669"/>
    <property type="project" value="UniProtKB-EC"/>
</dbReference>
<evidence type="ECO:0000256" key="16">
    <source>
        <dbReference type="ARBA" id="ARBA00048898"/>
    </source>
</evidence>
<keyword evidence="6" id="KW-0808">Transferase</keyword>
<evidence type="ECO:0000256" key="1">
    <source>
        <dbReference type="ARBA" id="ARBA00008757"/>
    </source>
</evidence>
<reference evidence="19 20" key="1">
    <citation type="submission" date="2023-11" db="EMBL/GenBank/DDBJ databases">
        <title>Halocaridina rubra genome assembly.</title>
        <authorList>
            <person name="Smith C."/>
        </authorList>
    </citation>
    <scope>NUCLEOTIDE SEQUENCE [LARGE SCALE GENOMIC DNA]</scope>
    <source>
        <strain evidence="19">EP-1</strain>
        <tissue evidence="19">Whole</tissue>
    </source>
</reference>
<comment type="catalytic activity">
    <reaction evidence="16">
        <text>dihydroxyacetone + ATP = dihydroxyacetone phosphate + ADP + H(+)</text>
        <dbReference type="Rhea" id="RHEA:15773"/>
        <dbReference type="ChEBI" id="CHEBI:15378"/>
        <dbReference type="ChEBI" id="CHEBI:16016"/>
        <dbReference type="ChEBI" id="CHEBI:30616"/>
        <dbReference type="ChEBI" id="CHEBI:57642"/>
        <dbReference type="ChEBI" id="CHEBI:456216"/>
        <dbReference type="EC" id="2.7.1.29"/>
    </reaction>
</comment>
<evidence type="ECO:0000256" key="15">
    <source>
        <dbReference type="ARBA" id="ARBA00048526"/>
    </source>
</evidence>
<comment type="catalytic activity">
    <reaction evidence="15">
        <text>FAD = riboflavin cyclic-4',5'-phosphate + AMP + H(+)</text>
        <dbReference type="Rhea" id="RHEA:13729"/>
        <dbReference type="ChEBI" id="CHEBI:15378"/>
        <dbReference type="ChEBI" id="CHEBI:57692"/>
        <dbReference type="ChEBI" id="CHEBI:76202"/>
        <dbReference type="ChEBI" id="CHEBI:456215"/>
        <dbReference type="EC" id="4.6.1.15"/>
    </reaction>
</comment>
<evidence type="ECO:0000256" key="10">
    <source>
        <dbReference type="ARBA" id="ARBA00023285"/>
    </source>
</evidence>
<evidence type="ECO:0000313" key="19">
    <source>
        <dbReference type="EMBL" id="KAK7085727.1"/>
    </source>
</evidence>
<dbReference type="EC" id="4.6.1.15" evidence="4"/>
<evidence type="ECO:0000256" key="9">
    <source>
        <dbReference type="ARBA" id="ARBA00022840"/>
    </source>
</evidence>
<keyword evidence="10" id="KW-0170">Cobalt</keyword>
<comment type="subunit">
    <text evidence="13">Homodimer. Interacts with IFIH1 (via the CARD domains), the interaction is inhibited by viral infection.</text>
</comment>
<dbReference type="AlphaFoldDB" id="A0AAN8XLG8"/>
<dbReference type="SMART" id="SM01120">
    <property type="entry name" value="Dak2"/>
    <property type="match status" value="1"/>
</dbReference>
<sequence>VEMYISGDDAALTKLEGTAGRRGLCGTLFVMKIVGAMAEAGATLEEALSTCRRIGDALGTIGIAASGCTLPGAHAPLFSVPGGKLELGLGVHGESGVEVIKAGTAKEVVERLLNHLTKQDSTTRLDLRQGDNVAVIVSNLGSVSQLEMSVLTREIVIQLKTRGVTPVRIYQGPLMTSLDMKGFHVSVLRLLDPRWISLLDQPTSAPAWPKLCMPRSHPDTPLIPIPASLNLAHKYMNSSYILKTEEAAEFKACLEAIIKLVPKNEEMLNSLDTGCGDGDCGSTLIAGIAAMSKELPNLPFTQPSRVLGAVGEIASGCMGGTSGGLYSILVTSAANILMSAASSHHQAWSAAFKAGVQAVSKYGGASKGDRTMLDALVPAMESLDSFKDSGDLEAILKTMAVAADDGAKKTSQMKARAGRASYVRAENVTDEDAGARAVACVFRAMANYKQYLPTA</sequence>
<dbReference type="FunFam" id="3.30.1180.20:FF:000001">
    <property type="entry name" value="Dihydroxyacetone kinase 1"/>
    <property type="match status" value="1"/>
</dbReference>